<proteinExistence type="predicted"/>
<evidence type="ECO:0000313" key="3">
    <source>
        <dbReference type="Proteomes" id="UP000823399"/>
    </source>
</evidence>
<reference evidence="2" key="1">
    <citation type="journal article" date="2020" name="New Phytol.">
        <title>Comparative genomics reveals dynamic genome evolution in host specialist ectomycorrhizal fungi.</title>
        <authorList>
            <person name="Lofgren L.A."/>
            <person name="Nguyen N.H."/>
            <person name="Vilgalys R."/>
            <person name="Ruytinx J."/>
            <person name="Liao H.L."/>
            <person name="Branco S."/>
            <person name="Kuo A."/>
            <person name="LaButti K."/>
            <person name="Lipzen A."/>
            <person name="Andreopoulos W."/>
            <person name="Pangilinan J."/>
            <person name="Riley R."/>
            <person name="Hundley H."/>
            <person name="Na H."/>
            <person name="Barry K."/>
            <person name="Grigoriev I.V."/>
            <person name="Stajich J.E."/>
            <person name="Kennedy P.G."/>
        </authorList>
    </citation>
    <scope>NUCLEOTIDE SEQUENCE</scope>
    <source>
        <strain evidence="2">FC423</strain>
    </source>
</reference>
<feature type="compositionally biased region" description="Polar residues" evidence="1">
    <location>
        <begin position="278"/>
        <end position="300"/>
    </location>
</feature>
<feature type="compositionally biased region" description="Acidic residues" evidence="1">
    <location>
        <begin position="252"/>
        <end position="261"/>
    </location>
</feature>
<feature type="region of interest" description="Disordered" evidence="1">
    <location>
        <begin position="100"/>
        <end position="193"/>
    </location>
</feature>
<evidence type="ECO:0000256" key="1">
    <source>
        <dbReference type="SAM" id="MobiDB-lite"/>
    </source>
</evidence>
<dbReference type="AlphaFoldDB" id="A0A9P7ESX3"/>
<feature type="compositionally biased region" description="Low complexity" evidence="1">
    <location>
        <begin position="152"/>
        <end position="180"/>
    </location>
</feature>
<organism evidence="2 3">
    <name type="scientific">Suillus discolor</name>
    <dbReference type="NCBI Taxonomy" id="1912936"/>
    <lineage>
        <taxon>Eukaryota</taxon>
        <taxon>Fungi</taxon>
        <taxon>Dikarya</taxon>
        <taxon>Basidiomycota</taxon>
        <taxon>Agaricomycotina</taxon>
        <taxon>Agaricomycetes</taxon>
        <taxon>Agaricomycetidae</taxon>
        <taxon>Boletales</taxon>
        <taxon>Suillineae</taxon>
        <taxon>Suillaceae</taxon>
        <taxon>Suillus</taxon>
    </lineage>
</organism>
<sequence>MARIADALFIGFGLRPEWDPKKPLCTSDITVDVVTTRQFEQVPHFKCIAERLRETFIQEIAMLHIWHLQDKLNKVAPGPGYRVDPETCRAITRNIQLTAGQSLPNVAPHAAQRSPVTLTPTRHHSQSESQSPRNALTPSTARSQRVVEPRTSHTSPRTSRISPRTSHTSPRTSHTSPSTHARQPISPSLPMQHRSKSLRYGQYNTAMTRGTANSWVPLVAPATVFVPTSTPPSSSSRTLQHRSPVVTVFESSSDDSSDDSDIAAAAPPAPPAPPAPSLSCSNRPSWITTPPGSPYGNTADEQPPPAYYTNPDLSSFNFTLPVQNFLCTHIVSPSMLCSIDTILDYSADCWYSRFVEVGLSRADAIELRRLIVEGLSNAELDVVLIGQL</sequence>
<dbReference type="EMBL" id="JABBWM010000131">
    <property type="protein sequence ID" value="KAG2087519.1"/>
    <property type="molecule type" value="Genomic_DNA"/>
</dbReference>
<evidence type="ECO:0000313" key="2">
    <source>
        <dbReference type="EMBL" id="KAG2087519.1"/>
    </source>
</evidence>
<feature type="compositionally biased region" description="Low complexity" evidence="1">
    <location>
        <begin position="228"/>
        <end position="238"/>
    </location>
</feature>
<comment type="caution">
    <text evidence="2">The sequence shown here is derived from an EMBL/GenBank/DDBJ whole genome shotgun (WGS) entry which is preliminary data.</text>
</comment>
<dbReference type="OrthoDB" id="2691608at2759"/>
<protein>
    <submittedName>
        <fullName evidence="2">Uncharacterized protein</fullName>
    </submittedName>
</protein>
<keyword evidence="3" id="KW-1185">Reference proteome</keyword>
<name>A0A9P7ESX3_9AGAM</name>
<dbReference type="RefSeq" id="XP_041285226.1">
    <property type="nucleotide sequence ID" value="XM_041442611.1"/>
</dbReference>
<gene>
    <name evidence="2" type="ORF">F5147DRAFT_781283</name>
</gene>
<dbReference type="Proteomes" id="UP000823399">
    <property type="component" value="Unassembled WGS sequence"/>
</dbReference>
<feature type="compositionally biased region" description="Polar residues" evidence="1">
    <location>
        <begin position="127"/>
        <end position="143"/>
    </location>
</feature>
<dbReference type="GeneID" id="64704870"/>
<feature type="region of interest" description="Disordered" evidence="1">
    <location>
        <begin position="228"/>
        <end position="304"/>
    </location>
</feature>
<accession>A0A9P7ESX3</accession>
<feature type="compositionally biased region" description="Pro residues" evidence="1">
    <location>
        <begin position="267"/>
        <end position="276"/>
    </location>
</feature>